<evidence type="ECO:0000313" key="1">
    <source>
        <dbReference type="EMBL" id="MCP9201575.1"/>
    </source>
</evidence>
<gene>
    <name evidence="1" type="ORF">MKO06_16815</name>
</gene>
<organism evidence="1 2">
    <name type="scientific">Christiangramia oceanisediminis</name>
    <dbReference type="NCBI Taxonomy" id="2920386"/>
    <lineage>
        <taxon>Bacteria</taxon>
        <taxon>Pseudomonadati</taxon>
        <taxon>Bacteroidota</taxon>
        <taxon>Flavobacteriia</taxon>
        <taxon>Flavobacteriales</taxon>
        <taxon>Flavobacteriaceae</taxon>
        <taxon>Christiangramia</taxon>
    </lineage>
</organism>
<dbReference type="Proteomes" id="UP001155280">
    <property type="component" value="Unassembled WGS sequence"/>
</dbReference>
<reference evidence="1" key="1">
    <citation type="submission" date="2022-07" db="EMBL/GenBank/DDBJ databases">
        <title>Gramela sediminis sp. nov., isolated from deep-sea sediment of the Indian Ocean.</title>
        <authorList>
            <person name="Shi H."/>
        </authorList>
    </citation>
    <scope>NUCLEOTIDE SEQUENCE</scope>
    <source>
        <strain evidence="1">GC03-9</strain>
    </source>
</reference>
<evidence type="ECO:0008006" key="3">
    <source>
        <dbReference type="Google" id="ProtNLM"/>
    </source>
</evidence>
<sequence>MSKLNKLFFVDCSKAAECCNKAQYKEANSLEKFKLRLHLLFCQTCRNLASKNTKLTQTIERSKIEPCPEAQKKQWKETIKKEYVKDNA</sequence>
<comment type="caution">
    <text evidence="1">The sequence shown here is derived from an EMBL/GenBank/DDBJ whole genome shotgun (WGS) entry which is preliminary data.</text>
</comment>
<evidence type="ECO:0000313" key="2">
    <source>
        <dbReference type="Proteomes" id="UP001155280"/>
    </source>
</evidence>
<accession>A0A9X2L054</accession>
<dbReference type="RefSeq" id="WP_241552409.1">
    <property type="nucleotide sequence ID" value="NZ_JANCNS010000003.1"/>
</dbReference>
<keyword evidence="2" id="KW-1185">Reference proteome</keyword>
<name>A0A9X2L054_9FLAO</name>
<dbReference type="AlphaFoldDB" id="A0A9X2L054"/>
<dbReference type="EMBL" id="JANCNS010000003">
    <property type="protein sequence ID" value="MCP9201575.1"/>
    <property type="molecule type" value="Genomic_DNA"/>
</dbReference>
<proteinExistence type="predicted"/>
<protein>
    <recommendedName>
        <fullName evidence="3">Glycine dehydrogenase</fullName>
    </recommendedName>
</protein>